<evidence type="ECO:0000313" key="2">
    <source>
        <dbReference type="Proteomes" id="UP000187203"/>
    </source>
</evidence>
<gene>
    <name evidence="1" type="ORF">COLO4_02421</name>
</gene>
<protein>
    <submittedName>
        <fullName evidence="1">Uncharacterized protein</fullName>
    </submittedName>
</protein>
<keyword evidence="2" id="KW-1185">Reference proteome</keyword>
<evidence type="ECO:0000313" key="1">
    <source>
        <dbReference type="EMBL" id="OMP13020.1"/>
    </source>
</evidence>
<sequence>MHGAAVVGHQQRCTFNQRSQFAERERPREVQHALPRDQPGQAHLLHQFRFSRRTGHQHRTPIAVCQRARDVREAFGRIAPRRRSRPRMQHDPRCVRGDTALGQLGAHGIAIRRAYVEAQPMRQVRGHVGHVLHEVQLASHLVAHVAGCGGGNARIGVGNPVGQQRVRVLAAVREAQRNARQKAQHGGRQRVLRVHGKDDGRVECAVAQGVDQRAGLLGVCRVGVLGPRHIADDHVVDVGQVRGRRGARSRGQQREMTARAARVFVGLQRMKGRRGHHHVAQVVRPHAQDAARVGPHRAALGNASRDHATALRWCADDEGDAGDVGDVCETRETCERCRACCAITMAAASSKRPTM</sequence>
<accession>A0A1R3L139</accession>
<proteinExistence type="predicted"/>
<comment type="caution">
    <text evidence="1">The sequence shown here is derived from an EMBL/GenBank/DDBJ whole genome shotgun (WGS) entry which is preliminary data.</text>
</comment>
<reference evidence="2" key="1">
    <citation type="submission" date="2013-09" db="EMBL/GenBank/DDBJ databases">
        <title>Corchorus olitorius genome sequencing.</title>
        <authorList>
            <person name="Alam M."/>
            <person name="Haque M.S."/>
            <person name="Islam M.S."/>
            <person name="Emdad E.M."/>
            <person name="Islam M.M."/>
            <person name="Ahmed B."/>
            <person name="Halim A."/>
            <person name="Hossen Q.M.M."/>
            <person name="Hossain M.Z."/>
            <person name="Ahmed R."/>
            <person name="Khan M.M."/>
            <person name="Islam R."/>
            <person name="Rashid M.M."/>
            <person name="Khan S.A."/>
            <person name="Rahman M.S."/>
            <person name="Alam M."/>
            <person name="Yahiya A.S."/>
            <person name="Khan M.S."/>
            <person name="Azam M.S."/>
            <person name="Haque T."/>
            <person name="Lashkar M.Z.H."/>
            <person name="Akhand A.I."/>
            <person name="Morshed G."/>
            <person name="Roy S."/>
            <person name="Uddin K.S."/>
            <person name="Rabeya T."/>
            <person name="Hossain A.S."/>
            <person name="Chowdhury A."/>
            <person name="Snigdha A.R."/>
            <person name="Mortoza M.S."/>
            <person name="Matin S.A."/>
            <person name="Hoque S.M.E."/>
            <person name="Islam M.K."/>
            <person name="Roy D.K."/>
            <person name="Haider R."/>
            <person name="Moosa M.M."/>
            <person name="Elias S.M."/>
            <person name="Hasan A.M."/>
            <person name="Jahan S."/>
            <person name="Shafiuddin M."/>
            <person name="Mahmood N."/>
            <person name="Shommy N.S."/>
        </authorList>
    </citation>
    <scope>NUCLEOTIDE SEQUENCE [LARGE SCALE GENOMIC DNA]</scope>
    <source>
        <strain evidence="2">cv. O-4</strain>
    </source>
</reference>
<organism evidence="1 2">
    <name type="scientific">Corchorus olitorius</name>
    <dbReference type="NCBI Taxonomy" id="93759"/>
    <lineage>
        <taxon>Eukaryota</taxon>
        <taxon>Viridiplantae</taxon>
        <taxon>Streptophyta</taxon>
        <taxon>Embryophyta</taxon>
        <taxon>Tracheophyta</taxon>
        <taxon>Spermatophyta</taxon>
        <taxon>Magnoliopsida</taxon>
        <taxon>eudicotyledons</taxon>
        <taxon>Gunneridae</taxon>
        <taxon>Pentapetalae</taxon>
        <taxon>rosids</taxon>
        <taxon>malvids</taxon>
        <taxon>Malvales</taxon>
        <taxon>Malvaceae</taxon>
        <taxon>Grewioideae</taxon>
        <taxon>Apeibeae</taxon>
        <taxon>Corchorus</taxon>
    </lineage>
</organism>
<name>A0A1R3L139_9ROSI</name>
<dbReference type="AlphaFoldDB" id="A0A1R3L139"/>
<dbReference type="Proteomes" id="UP000187203">
    <property type="component" value="Unassembled WGS sequence"/>
</dbReference>
<dbReference type="EMBL" id="AWUE01005367">
    <property type="protein sequence ID" value="OMP13020.1"/>
    <property type="molecule type" value="Genomic_DNA"/>
</dbReference>